<keyword evidence="1" id="KW-0863">Zinc-finger</keyword>
<dbReference type="EMBL" id="JARJLG010000252">
    <property type="protein sequence ID" value="KAJ7723001.1"/>
    <property type="molecule type" value="Genomic_DNA"/>
</dbReference>
<keyword evidence="1" id="KW-0479">Metal-binding</keyword>
<accession>A0AAD7HKU1</accession>
<evidence type="ECO:0000313" key="4">
    <source>
        <dbReference type="EMBL" id="KAJ7723001.1"/>
    </source>
</evidence>
<feature type="domain" description="C2H2-type" evidence="3">
    <location>
        <begin position="244"/>
        <end position="273"/>
    </location>
</feature>
<keyword evidence="5" id="KW-1185">Reference proteome</keyword>
<gene>
    <name evidence="4" type="ORF">DFH07DRAFT_283574</name>
</gene>
<evidence type="ECO:0000256" key="2">
    <source>
        <dbReference type="SAM" id="MobiDB-lite"/>
    </source>
</evidence>
<keyword evidence="1" id="KW-0862">Zinc</keyword>
<dbReference type="Gene3D" id="3.30.160.60">
    <property type="entry name" value="Classic Zinc Finger"/>
    <property type="match status" value="1"/>
</dbReference>
<dbReference type="Proteomes" id="UP001215280">
    <property type="component" value="Unassembled WGS sequence"/>
</dbReference>
<protein>
    <recommendedName>
        <fullName evidence="3">C2H2-type domain-containing protein</fullName>
    </recommendedName>
</protein>
<comment type="caution">
    <text evidence="4">The sequence shown here is derived from an EMBL/GenBank/DDBJ whole genome shotgun (WGS) entry which is preliminary data.</text>
</comment>
<organism evidence="4 5">
    <name type="scientific">Mycena maculata</name>
    <dbReference type="NCBI Taxonomy" id="230809"/>
    <lineage>
        <taxon>Eukaryota</taxon>
        <taxon>Fungi</taxon>
        <taxon>Dikarya</taxon>
        <taxon>Basidiomycota</taxon>
        <taxon>Agaricomycotina</taxon>
        <taxon>Agaricomycetes</taxon>
        <taxon>Agaricomycetidae</taxon>
        <taxon>Agaricales</taxon>
        <taxon>Marasmiineae</taxon>
        <taxon>Mycenaceae</taxon>
        <taxon>Mycena</taxon>
    </lineage>
</organism>
<dbReference type="AlphaFoldDB" id="A0AAD7HKU1"/>
<feature type="region of interest" description="Disordered" evidence="2">
    <location>
        <begin position="192"/>
        <end position="243"/>
    </location>
</feature>
<sequence>MFATLPIQALAAMQVSLKIGSDGHFALEMGQANDADIPHAQLDGVKLHLHSVTASTGATLTLFVSVEAENGDRRQALYHPIMPVGSCLDPSRTQPALECSTGAQTLDFFSQLYSVGTLDSLKVPLDFLQAVERDKGALESPEAFDAFQIYEGLSQALDTDDLEPCHSNVTSPDLSPAYESCDCDMQDVAASDSTSRNATLPDTSTSPSECNADHPEALSSTSGSSNPSAPGSPHPLTLAPRRDLHCPEPSCPRKFTSRYTLSKHAQKHVAKPPPCFPCSMGCGLEFSRRHDRLRHEVSQHGRVREWECKLCLGFFSSQGTLKKHKCKARAE</sequence>
<reference evidence="4" key="1">
    <citation type="submission" date="2023-03" db="EMBL/GenBank/DDBJ databases">
        <title>Massive genome expansion in bonnet fungi (Mycena s.s.) driven by repeated elements and novel gene families across ecological guilds.</title>
        <authorList>
            <consortium name="Lawrence Berkeley National Laboratory"/>
            <person name="Harder C.B."/>
            <person name="Miyauchi S."/>
            <person name="Viragh M."/>
            <person name="Kuo A."/>
            <person name="Thoen E."/>
            <person name="Andreopoulos B."/>
            <person name="Lu D."/>
            <person name="Skrede I."/>
            <person name="Drula E."/>
            <person name="Henrissat B."/>
            <person name="Morin E."/>
            <person name="Kohler A."/>
            <person name="Barry K."/>
            <person name="LaButti K."/>
            <person name="Morin E."/>
            <person name="Salamov A."/>
            <person name="Lipzen A."/>
            <person name="Mereny Z."/>
            <person name="Hegedus B."/>
            <person name="Baldrian P."/>
            <person name="Stursova M."/>
            <person name="Weitz H."/>
            <person name="Taylor A."/>
            <person name="Grigoriev I.V."/>
            <person name="Nagy L.G."/>
            <person name="Martin F."/>
            <person name="Kauserud H."/>
        </authorList>
    </citation>
    <scope>NUCLEOTIDE SEQUENCE</scope>
    <source>
        <strain evidence="4">CBHHK188m</strain>
    </source>
</reference>
<name>A0AAD7HKU1_9AGAR</name>
<feature type="domain" description="C2H2-type" evidence="3">
    <location>
        <begin position="276"/>
        <end position="305"/>
    </location>
</feature>
<evidence type="ECO:0000256" key="1">
    <source>
        <dbReference type="PROSITE-ProRule" id="PRU00042"/>
    </source>
</evidence>
<evidence type="ECO:0000259" key="3">
    <source>
        <dbReference type="PROSITE" id="PS50157"/>
    </source>
</evidence>
<feature type="compositionally biased region" description="Polar residues" evidence="2">
    <location>
        <begin position="192"/>
        <end position="209"/>
    </location>
</feature>
<dbReference type="GO" id="GO:0008270">
    <property type="term" value="F:zinc ion binding"/>
    <property type="evidence" value="ECO:0007669"/>
    <property type="project" value="UniProtKB-KW"/>
</dbReference>
<dbReference type="SMART" id="SM00355">
    <property type="entry name" value="ZnF_C2H2"/>
    <property type="match status" value="3"/>
</dbReference>
<dbReference type="PROSITE" id="PS50157">
    <property type="entry name" value="ZINC_FINGER_C2H2_2"/>
    <property type="match status" value="2"/>
</dbReference>
<dbReference type="InterPro" id="IPR013087">
    <property type="entry name" value="Znf_C2H2_type"/>
</dbReference>
<feature type="compositionally biased region" description="Low complexity" evidence="2">
    <location>
        <begin position="219"/>
        <end position="235"/>
    </location>
</feature>
<proteinExistence type="predicted"/>
<dbReference type="PROSITE" id="PS00028">
    <property type="entry name" value="ZINC_FINGER_C2H2_1"/>
    <property type="match status" value="2"/>
</dbReference>
<evidence type="ECO:0000313" key="5">
    <source>
        <dbReference type="Proteomes" id="UP001215280"/>
    </source>
</evidence>